<gene>
    <name evidence="2" type="ORF">EA473_18610</name>
</gene>
<evidence type="ECO:0000313" key="2">
    <source>
        <dbReference type="EMBL" id="RQG91810.1"/>
    </source>
</evidence>
<protein>
    <submittedName>
        <fullName evidence="2">N-acetyltransferase</fullName>
    </submittedName>
</protein>
<dbReference type="Gene3D" id="3.40.630.30">
    <property type="match status" value="1"/>
</dbReference>
<dbReference type="OrthoDB" id="87545at2157"/>
<dbReference type="RefSeq" id="WP_124197083.1">
    <property type="nucleotide sequence ID" value="NZ_REGA01000020.1"/>
</dbReference>
<dbReference type="AlphaFoldDB" id="A0A3N6M6S9"/>
<accession>A0A3N6M6S9</accession>
<feature type="domain" description="N-acetyltransferase" evidence="1">
    <location>
        <begin position="32"/>
        <end position="183"/>
    </location>
</feature>
<dbReference type="GO" id="GO:0016747">
    <property type="term" value="F:acyltransferase activity, transferring groups other than amino-acyl groups"/>
    <property type="evidence" value="ECO:0007669"/>
    <property type="project" value="InterPro"/>
</dbReference>
<dbReference type="InterPro" id="IPR000182">
    <property type="entry name" value="GNAT_dom"/>
</dbReference>
<evidence type="ECO:0000313" key="3">
    <source>
        <dbReference type="Proteomes" id="UP000282323"/>
    </source>
</evidence>
<dbReference type="Proteomes" id="UP000282323">
    <property type="component" value="Unassembled WGS sequence"/>
</dbReference>
<dbReference type="Pfam" id="PF00583">
    <property type="entry name" value="Acetyltransf_1"/>
    <property type="match status" value="1"/>
</dbReference>
<name>A0A3N6M6S9_NATCH</name>
<keyword evidence="3" id="KW-1185">Reference proteome</keyword>
<dbReference type="SUPFAM" id="SSF55729">
    <property type="entry name" value="Acyl-CoA N-acyltransferases (Nat)"/>
    <property type="match status" value="1"/>
</dbReference>
<dbReference type="PROSITE" id="PS51186">
    <property type="entry name" value="GNAT"/>
    <property type="match status" value="1"/>
</dbReference>
<reference evidence="2 3" key="1">
    <citation type="submission" date="2018-10" db="EMBL/GenBank/DDBJ databases">
        <title>Natrarchaeobius chitinivorans gen. nov., sp. nov., and Natrarchaeobius haloalkaliphilus sp. nov., alkaliphilic, chitin-utilizing haloarchaea from hypersaline alkaline lakes.</title>
        <authorList>
            <person name="Sorokin D.Y."/>
            <person name="Elcheninov A.G."/>
            <person name="Kostrikina N.A."/>
            <person name="Bale N.J."/>
            <person name="Sinninghe Damste J.S."/>
            <person name="Khijniak T.V."/>
            <person name="Kublanov I.V."/>
            <person name="Toshchakov S.V."/>
        </authorList>
    </citation>
    <scope>NUCLEOTIDE SEQUENCE [LARGE SCALE GENOMIC DNA]</scope>
    <source>
        <strain evidence="2 3">AArcht4T</strain>
    </source>
</reference>
<dbReference type="InterPro" id="IPR016181">
    <property type="entry name" value="Acyl_CoA_acyltransferase"/>
</dbReference>
<proteinExistence type="predicted"/>
<sequence length="186" mass="20919">MTTVEYVSDPDRYSEAIKRLLVVVDDEFVPPLSAREGTTQRSGLSDAERETNAEVSEAIETYHEACLEQHLILCHDDGELAGFMSFRDGYETPELGSFQPSNYVSTIAVDPEFRREGLARRMYGTILSDLPEEITSPYVSTRTWSSNESHLSLLAELGFQEVETIPDDRGDGVDTVYYAVSRSEFE</sequence>
<dbReference type="EMBL" id="REGA01000020">
    <property type="protein sequence ID" value="RQG91810.1"/>
    <property type="molecule type" value="Genomic_DNA"/>
</dbReference>
<keyword evidence="2" id="KW-0808">Transferase</keyword>
<evidence type="ECO:0000259" key="1">
    <source>
        <dbReference type="PROSITE" id="PS51186"/>
    </source>
</evidence>
<dbReference type="CDD" id="cd04301">
    <property type="entry name" value="NAT_SF"/>
    <property type="match status" value="1"/>
</dbReference>
<comment type="caution">
    <text evidence="2">The sequence shown here is derived from an EMBL/GenBank/DDBJ whole genome shotgun (WGS) entry which is preliminary data.</text>
</comment>
<organism evidence="2 3">
    <name type="scientific">Natrarchaeobius chitinivorans</name>
    <dbReference type="NCBI Taxonomy" id="1679083"/>
    <lineage>
        <taxon>Archaea</taxon>
        <taxon>Methanobacteriati</taxon>
        <taxon>Methanobacteriota</taxon>
        <taxon>Stenosarchaea group</taxon>
        <taxon>Halobacteria</taxon>
        <taxon>Halobacteriales</taxon>
        <taxon>Natrialbaceae</taxon>
        <taxon>Natrarchaeobius</taxon>
    </lineage>
</organism>